<organism evidence="1 2">
    <name type="scientific">Aspergillus pseudotamarii</name>
    <dbReference type="NCBI Taxonomy" id="132259"/>
    <lineage>
        <taxon>Eukaryota</taxon>
        <taxon>Fungi</taxon>
        <taxon>Dikarya</taxon>
        <taxon>Ascomycota</taxon>
        <taxon>Pezizomycotina</taxon>
        <taxon>Eurotiomycetes</taxon>
        <taxon>Eurotiomycetidae</taxon>
        <taxon>Eurotiales</taxon>
        <taxon>Aspergillaceae</taxon>
        <taxon>Aspergillus</taxon>
        <taxon>Aspergillus subgen. Circumdati</taxon>
    </lineage>
</organism>
<dbReference type="EMBL" id="ML743558">
    <property type="protein sequence ID" value="KAE8141400.1"/>
    <property type="molecule type" value="Genomic_DNA"/>
</dbReference>
<accession>A0A5N6T535</accession>
<dbReference type="OrthoDB" id="3350591at2759"/>
<evidence type="ECO:0000313" key="2">
    <source>
        <dbReference type="Proteomes" id="UP000325672"/>
    </source>
</evidence>
<name>A0A5N6T535_ASPPS</name>
<dbReference type="AlphaFoldDB" id="A0A5N6T535"/>
<evidence type="ECO:0000313" key="1">
    <source>
        <dbReference type="EMBL" id="KAE8141400.1"/>
    </source>
</evidence>
<proteinExistence type="predicted"/>
<reference evidence="1 2" key="1">
    <citation type="submission" date="2019-04" db="EMBL/GenBank/DDBJ databases">
        <title>Friends and foes A comparative genomics study of 23 Aspergillus species from section Flavi.</title>
        <authorList>
            <consortium name="DOE Joint Genome Institute"/>
            <person name="Kjaerbolling I."/>
            <person name="Vesth T."/>
            <person name="Frisvad J.C."/>
            <person name="Nybo J.L."/>
            <person name="Theobald S."/>
            <person name="Kildgaard S."/>
            <person name="Isbrandt T."/>
            <person name="Kuo A."/>
            <person name="Sato A."/>
            <person name="Lyhne E.K."/>
            <person name="Kogle M.E."/>
            <person name="Wiebenga A."/>
            <person name="Kun R.S."/>
            <person name="Lubbers R.J."/>
            <person name="Makela M.R."/>
            <person name="Barry K."/>
            <person name="Chovatia M."/>
            <person name="Clum A."/>
            <person name="Daum C."/>
            <person name="Haridas S."/>
            <person name="He G."/>
            <person name="LaButti K."/>
            <person name="Lipzen A."/>
            <person name="Mondo S."/>
            <person name="Riley R."/>
            <person name="Salamov A."/>
            <person name="Simmons B.A."/>
            <person name="Magnuson J.K."/>
            <person name="Henrissat B."/>
            <person name="Mortensen U.H."/>
            <person name="Larsen T.O."/>
            <person name="Devries R.P."/>
            <person name="Grigoriev I.V."/>
            <person name="Machida M."/>
            <person name="Baker S.E."/>
            <person name="Andersen M.R."/>
        </authorList>
    </citation>
    <scope>NUCLEOTIDE SEQUENCE [LARGE SCALE GENOMIC DNA]</scope>
    <source>
        <strain evidence="1 2">CBS 117625</strain>
    </source>
</reference>
<gene>
    <name evidence="1" type="ORF">BDV38DRAFT_279301</name>
</gene>
<keyword evidence="2" id="KW-1185">Reference proteome</keyword>
<dbReference type="GeneID" id="43643194"/>
<dbReference type="Proteomes" id="UP000325672">
    <property type="component" value="Unassembled WGS sequence"/>
</dbReference>
<dbReference type="RefSeq" id="XP_031917463.1">
    <property type="nucleotide sequence ID" value="XM_032058984.1"/>
</dbReference>
<protein>
    <submittedName>
        <fullName evidence="1">Uncharacterized protein</fullName>
    </submittedName>
</protein>
<sequence length="102" mass="11629">MPDLAPKSEFPCSGFGNARWVFWRKRCKHIYHCGNEQVAKLARGCFEEAVFKGMRIGIELPGEKIYLTRAFKALDAEFAARGMQGSVNPEDIEIDMDWAEED</sequence>